<name>A0AB34JUN2_PRYPA</name>
<dbReference type="InterPro" id="IPR001752">
    <property type="entry name" value="Kinesin_motor_dom"/>
</dbReference>
<evidence type="ECO:0000256" key="1">
    <source>
        <dbReference type="PROSITE-ProRule" id="PRU00283"/>
    </source>
</evidence>
<dbReference type="InterPro" id="IPR027640">
    <property type="entry name" value="Kinesin-like_fam"/>
</dbReference>
<dbReference type="GO" id="GO:0016887">
    <property type="term" value="F:ATP hydrolysis activity"/>
    <property type="evidence" value="ECO:0007669"/>
    <property type="project" value="TreeGrafter"/>
</dbReference>
<dbReference type="SUPFAM" id="SSF52540">
    <property type="entry name" value="P-loop containing nucleoside triphosphate hydrolases"/>
    <property type="match status" value="1"/>
</dbReference>
<keyword evidence="1" id="KW-0505">Motor protein</keyword>
<dbReference type="SMART" id="SM00129">
    <property type="entry name" value="KISc"/>
    <property type="match status" value="1"/>
</dbReference>
<proteinExistence type="inferred from homology"/>
<feature type="compositionally biased region" description="Polar residues" evidence="3">
    <location>
        <begin position="716"/>
        <end position="734"/>
    </location>
</feature>
<dbReference type="InterPro" id="IPR036961">
    <property type="entry name" value="Kinesin_motor_dom_sf"/>
</dbReference>
<dbReference type="GO" id="GO:0005874">
    <property type="term" value="C:microtubule"/>
    <property type="evidence" value="ECO:0007669"/>
    <property type="project" value="TreeGrafter"/>
</dbReference>
<dbReference type="PRINTS" id="PR00380">
    <property type="entry name" value="KINESINHEAVY"/>
</dbReference>
<dbReference type="GO" id="GO:0005871">
    <property type="term" value="C:kinesin complex"/>
    <property type="evidence" value="ECO:0007669"/>
    <property type="project" value="TreeGrafter"/>
</dbReference>
<keyword evidence="1" id="KW-0067">ATP-binding</keyword>
<feature type="domain" description="Kinesin motor" evidence="4">
    <location>
        <begin position="15"/>
        <end position="346"/>
    </location>
</feature>
<keyword evidence="6" id="KW-1185">Reference proteome</keyword>
<evidence type="ECO:0000256" key="2">
    <source>
        <dbReference type="SAM" id="Coils"/>
    </source>
</evidence>
<feature type="coiled-coil region" evidence="2">
    <location>
        <begin position="367"/>
        <end position="394"/>
    </location>
</feature>
<dbReference type="GO" id="GO:0008017">
    <property type="term" value="F:microtubule binding"/>
    <property type="evidence" value="ECO:0007669"/>
    <property type="project" value="InterPro"/>
</dbReference>
<dbReference type="Pfam" id="PF00225">
    <property type="entry name" value="Kinesin"/>
    <property type="match status" value="1"/>
</dbReference>
<feature type="region of interest" description="Disordered" evidence="3">
    <location>
        <begin position="1"/>
        <end position="34"/>
    </location>
</feature>
<feature type="binding site" evidence="1">
    <location>
        <begin position="91"/>
        <end position="98"/>
    </location>
    <ligand>
        <name>ATP</name>
        <dbReference type="ChEBI" id="CHEBI:30616"/>
    </ligand>
</feature>
<comment type="similarity">
    <text evidence="1">Belongs to the TRAFAC class myosin-kinesin ATPase superfamily. Kinesin family.</text>
</comment>
<feature type="region of interest" description="Disordered" evidence="3">
    <location>
        <begin position="594"/>
        <end position="627"/>
    </location>
</feature>
<evidence type="ECO:0000256" key="3">
    <source>
        <dbReference type="SAM" id="MobiDB-lite"/>
    </source>
</evidence>
<dbReference type="GO" id="GO:0007018">
    <property type="term" value="P:microtubule-based movement"/>
    <property type="evidence" value="ECO:0007669"/>
    <property type="project" value="InterPro"/>
</dbReference>
<gene>
    <name evidence="5" type="ORF">AB1Y20_019511</name>
</gene>
<dbReference type="AlphaFoldDB" id="A0AB34JUN2"/>
<feature type="region of interest" description="Disordered" evidence="3">
    <location>
        <begin position="712"/>
        <end position="734"/>
    </location>
</feature>
<reference evidence="5 6" key="1">
    <citation type="journal article" date="2024" name="Science">
        <title>Giant polyketide synthase enzymes in the biosynthesis of giant marine polyether toxins.</title>
        <authorList>
            <person name="Fallon T.R."/>
            <person name="Shende V.V."/>
            <person name="Wierzbicki I.H."/>
            <person name="Pendleton A.L."/>
            <person name="Watervoot N.F."/>
            <person name="Auber R.P."/>
            <person name="Gonzalez D.J."/>
            <person name="Wisecaver J.H."/>
            <person name="Moore B.S."/>
        </authorList>
    </citation>
    <scope>NUCLEOTIDE SEQUENCE [LARGE SCALE GENOMIC DNA]</scope>
    <source>
        <strain evidence="5 6">12B1</strain>
    </source>
</reference>
<dbReference type="InterPro" id="IPR027417">
    <property type="entry name" value="P-loop_NTPase"/>
</dbReference>
<evidence type="ECO:0000313" key="6">
    <source>
        <dbReference type="Proteomes" id="UP001515480"/>
    </source>
</evidence>
<comment type="caution">
    <text evidence="5">The sequence shown here is derived from an EMBL/GenBank/DDBJ whole genome shotgun (WGS) entry which is preliminary data.</text>
</comment>
<evidence type="ECO:0000313" key="5">
    <source>
        <dbReference type="EMBL" id="KAL1524622.1"/>
    </source>
</evidence>
<dbReference type="GO" id="GO:0005524">
    <property type="term" value="F:ATP binding"/>
    <property type="evidence" value="ECO:0007669"/>
    <property type="project" value="UniProtKB-UniRule"/>
</dbReference>
<dbReference type="GO" id="GO:0003777">
    <property type="term" value="F:microtubule motor activity"/>
    <property type="evidence" value="ECO:0007669"/>
    <property type="project" value="InterPro"/>
</dbReference>
<accession>A0AB34JUN2</accession>
<protein>
    <recommendedName>
        <fullName evidence="4">Kinesin motor domain-containing protein</fullName>
    </recommendedName>
</protein>
<evidence type="ECO:0000259" key="4">
    <source>
        <dbReference type="PROSITE" id="PS50067"/>
    </source>
</evidence>
<dbReference type="CDD" id="cd00106">
    <property type="entry name" value="KISc"/>
    <property type="match status" value="1"/>
</dbReference>
<dbReference type="EMBL" id="JBGBPQ010000005">
    <property type="protein sequence ID" value="KAL1524622.1"/>
    <property type="molecule type" value="Genomic_DNA"/>
</dbReference>
<dbReference type="PROSITE" id="PS50067">
    <property type="entry name" value="KINESIN_MOTOR_2"/>
    <property type="match status" value="1"/>
</dbReference>
<dbReference type="PANTHER" id="PTHR24115">
    <property type="entry name" value="KINESIN-RELATED"/>
    <property type="match status" value="1"/>
</dbReference>
<sequence>MSDQSDEDSEPQQSSVVVVARLRPPDSNSGPSEITVSRRFGQQKHVQVRNLEFSLDWVLDVDATQEDVFEVVEGSLPLLLEGYKVTLVAYGQTGSGKTHTMFGPQEVLERFETAARSQYGCVPRACAQLFSSLDDVPAGTRSRVECTYLEVYNGAVNDLLTARKNLTLRETAERGLYVDGLSKEVVGRAQEVMAALQRGNANRVVAAMKMNERSSRGHAIFSVTLQLAAADEQDGAVSSRLDFVDLAGMESSKKSYAVEGASNNPMRREEAKNINTSLYALGSVVERLSAGGSSHIPFRDSKLTRLLQDSLSGSCSVTMIVTLRTEPRHVDETIGTLRFAQRAKAIPVRLLPSAAPRGEAGELRALLETMRMELSESKRTAEKLQMQLDRQAMEGSSAGAADGLPTDEVLRLQHQNRLLRMSLLMHRVMGVRHADALDSLRADHAEEIQRLRDLGAPPAANQRSATQCSVGRFSKAPPTPWSSVSPRKLRRRFAAITEEQRGYEKFELLATARKLALASRGYEVMNVFIDELYDCAIKERQREDQWYDFLRQRIPSPDATRARATDQLPSVQRSASHIATLRRFTMPFASTSTDVLNLRDDEQDGSPEGSRMRSDNQPRTASKARGLQLHLDGEEEWRSKVVLGTPRVETVASVRSPERRMAGADHFSRVPDSSSSCPRLAKRATEDAIVAARKAAVVSANAREAAAKALAAAAATTTNSPTSPQTRTPWGSTI</sequence>
<feature type="compositionally biased region" description="Acidic residues" evidence="3">
    <location>
        <begin position="1"/>
        <end position="10"/>
    </location>
</feature>
<dbReference type="Proteomes" id="UP001515480">
    <property type="component" value="Unassembled WGS sequence"/>
</dbReference>
<organism evidence="5 6">
    <name type="scientific">Prymnesium parvum</name>
    <name type="common">Toxic golden alga</name>
    <dbReference type="NCBI Taxonomy" id="97485"/>
    <lineage>
        <taxon>Eukaryota</taxon>
        <taxon>Haptista</taxon>
        <taxon>Haptophyta</taxon>
        <taxon>Prymnesiophyceae</taxon>
        <taxon>Prymnesiales</taxon>
        <taxon>Prymnesiaceae</taxon>
        <taxon>Prymnesium</taxon>
    </lineage>
</organism>
<keyword evidence="2" id="KW-0175">Coiled coil</keyword>
<keyword evidence="1" id="KW-0547">Nucleotide-binding</keyword>
<dbReference type="Gene3D" id="3.40.850.10">
    <property type="entry name" value="Kinesin motor domain"/>
    <property type="match status" value="1"/>
</dbReference>